<dbReference type="GeneID" id="81375857"/>
<evidence type="ECO:0000256" key="1">
    <source>
        <dbReference type="SAM" id="MobiDB-lite"/>
    </source>
</evidence>
<dbReference type="InterPro" id="IPR021833">
    <property type="entry name" value="DUF3425"/>
</dbReference>
<reference evidence="2" key="2">
    <citation type="journal article" date="2023" name="IMA Fungus">
        <title>Comparative genomic study of the Penicillium genus elucidates a diverse pangenome and 15 lateral gene transfer events.</title>
        <authorList>
            <person name="Petersen C."/>
            <person name="Sorensen T."/>
            <person name="Nielsen M.R."/>
            <person name="Sondergaard T.E."/>
            <person name="Sorensen J.L."/>
            <person name="Fitzpatrick D.A."/>
            <person name="Frisvad J.C."/>
            <person name="Nielsen K.L."/>
        </authorList>
    </citation>
    <scope>NUCLEOTIDE SEQUENCE</scope>
    <source>
        <strain evidence="2">IBT 29677</strain>
    </source>
</reference>
<evidence type="ECO:0008006" key="4">
    <source>
        <dbReference type="Google" id="ProtNLM"/>
    </source>
</evidence>
<protein>
    <recommendedName>
        <fullName evidence="4">BZIP domain-containing protein</fullName>
    </recommendedName>
</protein>
<dbReference type="AlphaFoldDB" id="A0A9W9VH22"/>
<dbReference type="Pfam" id="PF11905">
    <property type="entry name" value="DUF3425"/>
    <property type="match status" value="1"/>
</dbReference>
<gene>
    <name evidence="2" type="ORF">N7509_012240</name>
</gene>
<dbReference type="EMBL" id="JAPZBU010000011">
    <property type="protein sequence ID" value="KAJ5379121.1"/>
    <property type="molecule type" value="Genomic_DNA"/>
</dbReference>
<sequence>MTEIDLMELDPVSRRKLQNRLNQRASRKRKAIEKQSKGQTRRWVVYTDEAHSLPRDNCKESKAVTNRHPRLESPLKESNKDNEYLCAMTHISRTQYLAQLQFKVTNSVANNLQASSVLLSVTQFNTMRAMVANAETMGLSLQALCEDIASFFNIAGPGHGILQLPPSLQPSSSQKQIIHHPWIDLIPIESLRDSLLSQMDVYDEDELCTDFYGMCGPSSEAGLIVWGESWDPSAYEISEPFLRKWSWLLKDCTDLIQSTNYWRKKRGERPLKLEPIQERIKEVE</sequence>
<feature type="region of interest" description="Disordered" evidence="1">
    <location>
        <begin position="56"/>
        <end position="76"/>
    </location>
</feature>
<proteinExistence type="predicted"/>
<dbReference type="RefSeq" id="XP_056482907.1">
    <property type="nucleotide sequence ID" value="XM_056636877.1"/>
</dbReference>
<dbReference type="CDD" id="cd14688">
    <property type="entry name" value="bZIP_YAP"/>
    <property type="match status" value="1"/>
</dbReference>
<organism evidence="2 3">
    <name type="scientific">Penicillium cosmopolitanum</name>
    <dbReference type="NCBI Taxonomy" id="1131564"/>
    <lineage>
        <taxon>Eukaryota</taxon>
        <taxon>Fungi</taxon>
        <taxon>Dikarya</taxon>
        <taxon>Ascomycota</taxon>
        <taxon>Pezizomycotina</taxon>
        <taxon>Eurotiomycetes</taxon>
        <taxon>Eurotiomycetidae</taxon>
        <taxon>Eurotiales</taxon>
        <taxon>Aspergillaceae</taxon>
        <taxon>Penicillium</taxon>
    </lineage>
</organism>
<dbReference type="Proteomes" id="UP001147747">
    <property type="component" value="Unassembled WGS sequence"/>
</dbReference>
<dbReference type="PANTHER" id="PTHR38116:SF1">
    <property type="entry name" value="BZIP DOMAIN-CONTAINING PROTEIN"/>
    <property type="match status" value="1"/>
</dbReference>
<name>A0A9W9VH22_9EURO</name>
<evidence type="ECO:0000313" key="3">
    <source>
        <dbReference type="Proteomes" id="UP001147747"/>
    </source>
</evidence>
<dbReference type="OrthoDB" id="2245989at2759"/>
<dbReference type="PANTHER" id="PTHR38116">
    <property type="entry name" value="CHROMOSOME 7, WHOLE GENOME SHOTGUN SEQUENCE"/>
    <property type="match status" value="1"/>
</dbReference>
<accession>A0A9W9VH22</accession>
<evidence type="ECO:0000313" key="2">
    <source>
        <dbReference type="EMBL" id="KAJ5379121.1"/>
    </source>
</evidence>
<keyword evidence="3" id="KW-1185">Reference proteome</keyword>
<comment type="caution">
    <text evidence="2">The sequence shown here is derived from an EMBL/GenBank/DDBJ whole genome shotgun (WGS) entry which is preliminary data.</text>
</comment>
<reference evidence="2" key="1">
    <citation type="submission" date="2022-12" db="EMBL/GenBank/DDBJ databases">
        <authorList>
            <person name="Petersen C."/>
        </authorList>
    </citation>
    <scope>NUCLEOTIDE SEQUENCE</scope>
    <source>
        <strain evidence="2">IBT 29677</strain>
    </source>
</reference>